<dbReference type="EMBL" id="BAABLX010000079">
    <property type="protein sequence ID" value="GAA4960791.1"/>
    <property type="molecule type" value="Genomic_DNA"/>
</dbReference>
<keyword evidence="2" id="KW-1185">Reference proteome</keyword>
<dbReference type="RefSeq" id="WP_390517223.1">
    <property type="nucleotide sequence ID" value="NZ_AP031496.1"/>
</dbReference>
<dbReference type="Proteomes" id="UP001409585">
    <property type="component" value="Unassembled WGS sequence"/>
</dbReference>
<gene>
    <name evidence="1" type="ORF">GCM10025791_47780</name>
</gene>
<accession>A0AAV3U9X4</accession>
<evidence type="ECO:0000313" key="1">
    <source>
        <dbReference type="EMBL" id="GAA4960791.1"/>
    </source>
</evidence>
<reference evidence="2" key="1">
    <citation type="journal article" date="2019" name="Int. J. Syst. Evol. Microbiol.">
        <title>The Global Catalogue of Microorganisms (GCM) 10K type strain sequencing project: providing services to taxonomists for standard genome sequencing and annotation.</title>
        <authorList>
            <consortium name="The Broad Institute Genomics Platform"/>
            <consortium name="The Broad Institute Genome Sequencing Center for Infectious Disease"/>
            <person name="Wu L."/>
            <person name="Ma J."/>
        </authorList>
    </citation>
    <scope>NUCLEOTIDE SEQUENCE [LARGE SCALE GENOMIC DNA]</scope>
    <source>
        <strain evidence="2">JCM 19134</strain>
    </source>
</reference>
<name>A0AAV3U9X4_9ALTE</name>
<sequence length="76" mass="8273">MPILRNPTQIILALYELDFAAIDHYQQQKLTAACNAPRKITLAFAAGGVQLGTALLRTVDQTNGCWGEMSAIKVLN</sequence>
<comment type="caution">
    <text evidence="1">The sequence shown here is derived from an EMBL/GenBank/DDBJ whole genome shotgun (WGS) entry which is preliminary data.</text>
</comment>
<evidence type="ECO:0000313" key="2">
    <source>
        <dbReference type="Proteomes" id="UP001409585"/>
    </source>
</evidence>
<proteinExistence type="predicted"/>
<dbReference type="AlphaFoldDB" id="A0AAV3U9X4"/>
<protein>
    <submittedName>
        <fullName evidence="1">Uncharacterized protein</fullName>
    </submittedName>
</protein>
<organism evidence="1 2">
    <name type="scientific">Halioxenophilus aromaticivorans</name>
    <dbReference type="NCBI Taxonomy" id="1306992"/>
    <lineage>
        <taxon>Bacteria</taxon>
        <taxon>Pseudomonadati</taxon>
        <taxon>Pseudomonadota</taxon>
        <taxon>Gammaproteobacteria</taxon>
        <taxon>Alteromonadales</taxon>
        <taxon>Alteromonadaceae</taxon>
        <taxon>Halioxenophilus</taxon>
    </lineage>
</organism>